<protein>
    <recommendedName>
        <fullName evidence="5">Bulb-type lectin domain-containing protein</fullName>
    </recommendedName>
</protein>
<reference evidence="3" key="1">
    <citation type="submission" date="2019-07" db="EMBL/GenBank/DDBJ databases">
        <authorList>
            <person name="Dittberner H."/>
        </authorList>
    </citation>
    <scope>NUCLEOTIDE SEQUENCE [LARGE SCALE GENOMIC DNA]</scope>
</reference>
<evidence type="ECO:0000256" key="2">
    <source>
        <dbReference type="ARBA" id="ARBA00023157"/>
    </source>
</evidence>
<sequence>MGTGYEVLIPSFVGYGRLTRKTPFKKKLLFHLDYEGNLVLAQPDGKVPVWQSFDFPSDTILVGQSLTLEGQNKLVSRDIGRSVYPKHNLLCGLRPEFPYKHFLARPRFNASQSFLRLDADGNLRIYSYDFKVSFLVWEVTFELFNRDNSECWLPSKCGEFGLCEDNQCVACPSENGLLGWSKACRPKKVKSCDP</sequence>
<dbReference type="EMBL" id="CABITT030000001">
    <property type="protein sequence ID" value="VVA91585.1"/>
    <property type="molecule type" value="Genomic_DNA"/>
</dbReference>
<comment type="caution">
    <text evidence="3">The sequence shown here is derived from an EMBL/GenBank/DDBJ whole genome shotgun (WGS) entry which is preliminary data.</text>
</comment>
<dbReference type="SUPFAM" id="SSF51110">
    <property type="entry name" value="alpha-D-mannose-specific plant lectins"/>
    <property type="match status" value="1"/>
</dbReference>
<name>A0A565AQA8_9BRAS</name>
<dbReference type="OrthoDB" id="1678831at2759"/>
<dbReference type="InterPro" id="IPR051343">
    <property type="entry name" value="G-type_lectin_kinases/EP1-like"/>
</dbReference>
<dbReference type="PANTHER" id="PTHR47976">
    <property type="entry name" value="G-TYPE LECTIN S-RECEPTOR-LIKE SERINE/THREONINE-PROTEIN KINASE SD2-5"/>
    <property type="match status" value="1"/>
</dbReference>
<keyword evidence="4" id="KW-1185">Reference proteome</keyword>
<organism evidence="3 4">
    <name type="scientific">Arabis nemorensis</name>
    <dbReference type="NCBI Taxonomy" id="586526"/>
    <lineage>
        <taxon>Eukaryota</taxon>
        <taxon>Viridiplantae</taxon>
        <taxon>Streptophyta</taxon>
        <taxon>Embryophyta</taxon>
        <taxon>Tracheophyta</taxon>
        <taxon>Spermatophyta</taxon>
        <taxon>Magnoliopsida</taxon>
        <taxon>eudicotyledons</taxon>
        <taxon>Gunneridae</taxon>
        <taxon>Pentapetalae</taxon>
        <taxon>rosids</taxon>
        <taxon>malvids</taxon>
        <taxon>Brassicales</taxon>
        <taxon>Brassicaceae</taxon>
        <taxon>Arabideae</taxon>
        <taxon>Arabis</taxon>
    </lineage>
</organism>
<keyword evidence="1" id="KW-0732">Signal</keyword>
<dbReference type="Proteomes" id="UP000489600">
    <property type="component" value="Unassembled WGS sequence"/>
</dbReference>
<evidence type="ECO:0000313" key="3">
    <source>
        <dbReference type="EMBL" id="VVA91585.1"/>
    </source>
</evidence>
<proteinExistence type="predicted"/>
<dbReference type="InterPro" id="IPR036426">
    <property type="entry name" value="Bulb-type_lectin_dom_sf"/>
</dbReference>
<accession>A0A565AQA8</accession>
<keyword evidence="2" id="KW-1015">Disulfide bond</keyword>
<gene>
    <name evidence="3" type="ORF">ANE_LOCUS2030</name>
</gene>
<evidence type="ECO:0008006" key="5">
    <source>
        <dbReference type="Google" id="ProtNLM"/>
    </source>
</evidence>
<evidence type="ECO:0000256" key="1">
    <source>
        <dbReference type="ARBA" id="ARBA00022729"/>
    </source>
</evidence>
<dbReference type="AlphaFoldDB" id="A0A565AQA8"/>
<evidence type="ECO:0000313" key="4">
    <source>
        <dbReference type="Proteomes" id="UP000489600"/>
    </source>
</evidence>